<proteinExistence type="inferred from homology"/>
<evidence type="ECO:0000313" key="10">
    <source>
        <dbReference type="EMBL" id="MFD0900154.1"/>
    </source>
</evidence>
<evidence type="ECO:0000256" key="9">
    <source>
        <dbReference type="SAM" id="SignalP"/>
    </source>
</evidence>
<dbReference type="InterPro" id="IPR006311">
    <property type="entry name" value="TAT_signal"/>
</dbReference>
<feature type="chain" id="PRO_5045536297" description="Acyl-CoA:diacylglycerol acyltransferase" evidence="9">
    <location>
        <begin position="38"/>
        <end position="340"/>
    </location>
</feature>
<dbReference type="Proteomes" id="UP001596972">
    <property type="component" value="Unassembled WGS sequence"/>
</dbReference>
<organism evidence="10 11">
    <name type="scientific">Actinomadura sediminis</name>
    <dbReference type="NCBI Taxonomy" id="1038904"/>
    <lineage>
        <taxon>Bacteria</taxon>
        <taxon>Bacillati</taxon>
        <taxon>Actinomycetota</taxon>
        <taxon>Actinomycetes</taxon>
        <taxon>Streptosporangiales</taxon>
        <taxon>Thermomonosporaceae</taxon>
        <taxon>Actinomadura</taxon>
    </lineage>
</organism>
<dbReference type="EMBL" id="JBHTJA010000008">
    <property type="protein sequence ID" value="MFD0900154.1"/>
    <property type="molecule type" value="Genomic_DNA"/>
</dbReference>
<dbReference type="EC" id="2.3.1.122" evidence="3"/>
<comment type="caution">
    <text evidence="10">The sequence shown here is derived from an EMBL/GenBank/DDBJ whole genome shotgun (WGS) entry which is preliminary data.</text>
</comment>
<evidence type="ECO:0000313" key="11">
    <source>
        <dbReference type="Proteomes" id="UP001596972"/>
    </source>
</evidence>
<keyword evidence="10" id="KW-0378">Hydrolase</keyword>
<dbReference type="RefSeq" id="WP_378297092.1">
    <property type="nucleotide sequence ID" value="NZ_JBHTJA010000008.1"/>
</dbReference>
<dbReference type="GO" id="GO:0016787">
    <property type="term" value="F:hydrolase activity"/>
    <property type="evidence" value="ECO:0007669"/>
    <property type="project" value="UniProtKB-KW"/>
</dbReference>
<dbReference type="Pfam" id="PF00756">
    <property type="entry name" value="Esterase"/>
    <property type="match status" value="1"/>
</dbReference>
<protein>
    <recommendedName>
        <fullName evidence="7">Acyl-CoA:diacylglycerol acyltransferase</fullName>
        <ecNumber evidence="3">2.3.1.122</ecNumber>
        <ecNumber evidence="4">2.3.1.20</ecNumber>
    </recommendedName>
</protein>
<evidence type="ECO:0000256" key="2">
    <source>
        <dbReference type="ARBA" id="ARBA00005874"/>
    </source>
</evidence>
<comment type="similarity">
    <text evidence="2">Belongs to the mycobacterial A85 antigen family.</text>
</comment>
<dbReference type="Gene3D" id="3.40.50.1820">
    <property type="entry name" value="alpha/beta hydrolase"/>
    <property type="match status" value="1"/>
</dbReference>
<evidence type="ECO:0000256" key="3">
    <source>
        <dbReference type="ARBA" id="ARBA00012820"/>
    </source>
</evidence>
<keyword evidence="11" id="KW-1185">Reference proteome</keyword>
<dbReference type="PROSITE" id="PS51318">
    <property type="entry name" value="TAT"/>
    <property type="match status" value="1"/>
</dbReference>
<dbReference type="PANTHER" id="PTHR48098:SF1">
    <property type="entry name" value="DIACYLGLYCEROL ACYLTRANSFERASE_MYCOLYLTRANSFERASE AG85A"/>
    <property type="match status" value="1"/>
</dbReference>
<keyword evidence="9" id="KW-0732">Signal</keyword>
<dbReference type="EC" id="2.3.1.20" evidence="4"/>
<comment type="catalytic activity">
    <reaction evidence="1">
        <text>2 alpha,alpha'-trehalose 6-mycolate = alpha,alpha'-trehalose 6,6'-bismycolate + alpha,alpha-trehalose</text>
        <dbReference type="Rhea" id="RHEA:23472"/>
        <dbReference type="ChEBI" id="CHEBI:16551"/>
        <dbReference type="ChEBI" id="CHEBI:18195"/>
        <dbReference type="ChEBI" id="CHEBI:18234"/>
        <dbReference type="EC" id="2.3.1.122"/>
    </reaction>
</comment>
<evidence type="ECO:0000256" key="1">
    <source>
        <dbReference type="ARBA" id="ARBA00000697"/>
    </source>
</evidence>
<name>A0ABW3EIJ1_9ACTN</name>
<dbReference type="InterPro" id="IPR050583">
    <property type="entry name" value="Mycobacterial_A85_antigen"/>
</dbReference>
<gene>
    <name evidence="10" type="ORF">ACFQ11_07095</name>
</gene>
<dbReference type="InterPro" id="IPR029058">
    <property type="entry name" value="AB_hydrolase_fold"/>
</dbReference>
<evidence type="ECO:0000256" key="8">
    <source>
        <dbReference type="ARBA" id="ARBA00048109"/>
    </source>
</evidence>
<accession>A0ABW3EIJ1</accession>
<dbReference type="SUPFAM" id="SSF53474">
    <property type="entry name" value="alpha/beta-Hydrolases"/>
    <property type="match status" value="1"/>
</dbReference>
<evidence type="ECO:0000256" key="5">
    <source>
        <dbReference type="ARBA" id="ARBA00022679"/>
    </source>
</evidence>
<keyword evidence="5" id="KW-0808">Transferase</keyword>
<comment type="catalytic activity">
    <reaction evidence="8">
        <text>an acyl-CoA + a 1,2-diacyl-sn-glycerol = a triacyl-sn-glycerol + CoA</text>
        <dbReference type="Rhea" id="RHEA:10868"/>
        <dbReference type="ChEBI" id="CHEBI:17815"/>
        <dbReference type="ChEBI" id="CHEBI:57287"/>
        <dbReference type="ChEBI" id="CHEBI:58342"/>
        <dbReference type="ChEBI" id="CHEBI:64615"/>
        <dbReference type="EC" id="2.3.1.20"/>
    </reaction>
</comment>
<reference evidence="11" key="1">
    <citation type="journal article" date="2019" name="Int. J. Syst. Evol. Microbiol.">
        <title>The Global Catalogue of Microorganisms (GCM) 10K type strain sequencing project: providing services to taxonomists for standard genome sequencing and annotation.</title>
        <authorList>
            <consortium name="The Broad Institute Genomics Platform"/>
            <consortium name="The Broad Institute Genome Sequencing Center for Infectious Disease"/>
            <person name="Wu L."/>
            <person name="Ma J."/>
        </authorList>
    </citation>
    <scope>NUCLEOTIDE SEQUENCE [LARGE SCALE GENOMIC DNA]</scope>
    <source>
        <strain evidence="11">JCM 31202</strain>
    </source>
</reference>
<feature type="signal peptide" evidence="9">
    <location>
        <begin position="1"/>
        <end position="37"/>
    </location>
</feature>
<dbReference type="InterPro" id="IPR000801">
    <property type="entry name" value="Esterase-like"/>
</dbReference>
<evidence type="ECO:0000256" key="6">
    <source>
        <dbReference type="ARBA" id="ARBA00023315"/>
    </source>
</evidence>
<sequence length="340" mass="37254">MTHLTRAQARRRRFLAGAAGAALLSAVPALAPAPATAAPSFAPADTGARIVDQTWLDDRTFDVTIDTPSLAQRVKTRIIVPESWTPDAARTWPVVYAYHGGRDSYVSWTRSTDIERYAAPHDVMVVMPEAANGAYTDWYNDGEGGPPMWETFHTVEVLQLMERNFHAGTARAAMGISSGAGGAMTYAGRRPGIFRYIAASSGVMHTTMPGVPTMLVLTQALYTETEDATDVWGVPGVHDANWLAHDPWVLARNLRGVGLFVSSGRTGLPGPHDRPAPGEEESVQVQEVICGRTTESFLRRLGRLGIPVTSHVYEDGWHNWEAWRPEMDRYWAPMMRAIGA</sequence>
<evidence type="ECO:0000256" key="7">
    <source>
        <dbReference type="ARBA" id="ARBA00032572"/>
    </source>
</evidence>
<evidence type="ECO:0000256" key="4">
    <source>
        <dbReference type="ARBA" id="ARBA00013244"/>
    </source>
</evidence>
<dbReference type="PANTHER" id="PTHR48098">
    <property type="entry name" value="ENTEROCHELIN ESTERASE-RELATED"/>
    <property type="match status" value="1"/>
</dbReference>
<keyword evidence="6" id="KW-0012">Acyltransferase</keyword>